<reference evidence="5" key="1">
    <citation type="submission" date="2018-05" db="EMBL/GenBank/DDBJ databases">
        <authorList>
            <person name="Lanie J.A."/>
            <person name="Ng W.-L."/>
            <person name="Kazmierczak K.M."/>
            <person name="Andrzejewski T.M."/>
            <person name="Davidsen T.M."/>
            <person name="Wayne K.J."/>
            <person name="Tettelin H."/>
            <person name="Glass J.I."/>
            <person name="Rusch D."/>
            <person name="Podicherti R."/>
            <person name="Tsui H.-C.T."/>
            <person name="Winkler M.E."/>
        </authorList>
    </citation>
    <scope>NUCLEOTIDE SEQUENCE</scope>
</reference>
<comment type="similarity">
    <text evidence="2">Belongs to the bacterial solute-binding protein 2 family.</text>
</comment>
<dbReference type="GO" id="GO:0030313">
    <property type="term" value="C:cell envelope"/>
    <property type="evidence" value="ECO:0007669"/>
    <property type="project" value="UniProtKB-SubCell"/>
</dbReference>
<dbReference type="GO" id="GO:0030246">
    <property type="term" value="F:carbohydrate binding"/>
    <property type="evidence" value="ECO:0007669"/>
    <property type="project" value="UniProtKB-ARBA"/>
</dbReference>
<organism evidence="5">
    <name type="scientific">marine metagenome</name>
    <dbReference type="NCBI Taxonomy" id="408172"/>
    <lineage>
        <taxon>unclassified sequences</taxon>
        <taxon>metagenomes</taxon>
        <taxon>ecological metagenomes</taxon>
    </lineage>
</organism>
<comment type="subcellular location">
    <subcellularLocation>
        <location evidence="1">Cell envelope</location>
    </subcellularLocation>
</comment>
<dbReference type="SUPFAM" id="SSF53822">
    <property type="entry name" value="Periplasmic binding protein-like I"/>
    <property type="match status" value="1"/>
</dbReference>
<name>A0A381N7A8_9ZZZZ</name>
<evidence type="ECO:0000256" key="2">
    <source>
        <dbReference type="ARBA" id="ARBA00007639"/>
    </source>
</evidence>
<dbReference type="InterPro" id="IPR028082">
    <property type="entry name" value="Peripla_BP_I"/>
</dbReference>
<dbReference type="AlphaFoldDB" id="A0A381N7A8"/>
<dbReference type="PANTHER" id="PTHR46847">
    <property type="entry name" value="D-ALLOSE-BINDING PERIPLASMIC PROTEIN-RELATED"/>
    <property type="match status" value="1"/>
</dbReference>
<keyword evidence="3" id="KW-0732">Signal</keyword>
<dbReference type="EMBL" id="UINC01000175">
    <property type="protein sequence ID" value="SUZ50530.1"/>
    <property type="molecule type" value="Genomic_DNA"/>
</dbReference>
<evidence type="ECO:0000256" key="3">
    <source>
        <dbReference type="ARBA" id="ARBA00022729"/>
    </source>
</evidence>
<protein>
    <recommendedName>
        <fullName evidence="4">Periplasmic binding protein domain-containing protein</fullName>
    </recommendedName>
</protein>
<accession>A0A381N7A8</accession>
<proteinExistence type="inferred from homology"/>
<feature type="domain" description="Periplasmic binding protein" evidence="4">
    <location>
        <begin position="29"/>
        <end position="288"/>
    </location>
</feature>
<evidence type="ECO:0000256" key="1">
    <source>
        <dbReference type="ARBA" id="ARBA00004196"/>
    </source>
</evidence>
<gene>
    <name evidence="5" type="ORF">METZ01_LOCUS3384</name>
</gene>
<evidence type="ECO:0000259" key="4">
    <source>
        <dbReference type="Pfam" id="PF13407"/>
    </source>
</evidence>
<dbReference type="PANTHER" id="PTHR46847:SF1">
    <property type="entry name" value="D-ALLOSE-BINDING PERIPLASMIC PROTEIN-RELATED"/>
    <property type="match status" value="1"/>
</dbReference>
<dbReference type="Gene3D" id="3.40.50.2300">
    <property type="match status" value="2"/>
</dbReference>
<dbReference type="Pfam" id="PF13407">
    <property type="entry name" value="Peripla_BP_4"/>
    <property type="match status" value="1"/>
</dbReference>
<evidence type="ECO:0000313" key="5">
    <source>
        <dbReference type="EMBL" id="SUZ50530.1"/>
    </source>
</evidence>
<sequence>MGDKKMKKMILVFVLLTTSFIGSTYALTIGFSVARFDDNFLTVMRNDAVRHAGEMGYTMQVDDAKDDVTTQLSQVQNYIASGVDAIIVNAVDTDTTIAMTKAAENAGVPLVYVNRQPIDLDVLGDSTSFVGSNEKWSGTLEAFEMCVQAGGTGTAVMLMGQLSNEAARSRSEDVREVLKLSMCNGIDLIEEQTGNWSRLEANDIMTNWIAAGLDFNIVFANNDEMAIGAIQALKSAGISMDDVIVGGVDATEDALNAMQAGDLDVTVFQNAAAQGAGAVDAAAALVGGASLPNFVVIPFELVTLANIDQYLGQN</sequence>
<dbReference type="InterPro" id="IPR025997">
    <property type="entry name" value="SBP_2_dom"/>
</dbReference>